<dbReference type="EMBL" id="BLXT01002789">
    <property type="protein sequence ID" value="GFN97553.1"/>
    <property type="molecule type" value="Genomic_DNA"/>
</dbReference>
<gene>
    <name evidence="1" type="ORF">PoB_002405900</name>
</gene>
<name>A0AAV3ZUG4_9GAST</name>
<proteinExistence type="predicted"/>
<accession>A0AAV3ZUG4</accession>
<dbReference type="Proteomes" id="UP000735302">
    <property type="component" value="Unassembled WGS sequence"/>
</dbReference>
<keyword evidence="2" id="KW-1185">Reference proteome</keyword>
<reference evidence="1 2" key="1">
    <citation type="journal article" date="2021" name="Elife">
        <title>Chloroplast acquisition without the gene transfer in kleptoplastic sea slugs, Plakobranchus ocellatus.</title>
        <authorList>
            <person name="Maeda T."/>
            <person name="Takahashi S."/>
            <person name="Yoshida T."/>
            <person name="Shimamura S."/>
            <person name="Takaki Y."/>
            <person name="Nagai Y."/>
            <person name="Toyoda A."/>
            <person name="Suzuki Y."/>
            <person name="Arimoto A."/>
            <person name="Ishii H."/>
            <person name="Satoh N."/>
            <person name="Nishiyama T."/>
            <person name="Hasebe M."/>
            <person name="Maruyama T."/>
            <person name="Minagawa J."/>
            <person name="Obokata J."/>
            <person name="Shigenobu S."/>
        </authorList>
    </citation>
    <scope>NUCLEOTIDE SEQUENCE [LARGE SCALE GENOMIC DNA]</scope>
</reference>
<dbReference type="AlphaFoldDB" id="A0AAV3ZUG4"/>
<sequence length="76" mass="8040">MACPQPADIRLSGFCQALSPGAGSNRRPKGRYRTRGGCPNHCVAHAIAPSSLQETGNYGYTWDELLLPGPTVGLKA</sequence>
<protein>
    <submittedName>
        <fullName evidence="1">Uncharacterized protein</fullName>
    </submittedName>
</protein>
<evidence type="ECO:0000313" key="1">
    <source>
        <dbReference type="EMBL" id="GFN97553.1"/>
    </source>
</evidence>
<organism evidence="1 2">
    <name type="scientific">Plakobranchus ocellatus</name>
    <dbReference type="NCBI Taxonomy" id="259542"/>
    <lineage>
        <taxon>Eukaryota</taxon>
        <taxon>Metazoa</taxon>
        <taxon>Spiralia</taxon>
        <taxon>Lophotrochozoa</taxon>
        <taxon>Mollusca</taxon>
        <taxon>Gastropoda</taxon>
        <taxon>Heterobranchia</taxon>
        <taxon>Euthyneura</taxon>
        <taxon>Panpulmonata</taxon>
        <taxon>Sacoglossa</taxon>
        <taxon>Placobranchoidea</taxon>
        <taxon>Plakobranchidae</taxon>
        <taxon>Plakobranchus</taxon>
    </lineage>
</organism>
<evidence type="ECO:0000313" key="2">
    <source>
        <dbReference type="Proteomes" id="UP000735302"/>
    </source>
</evidence>
<comment type="caution">
    <text evidence="1">The sequence shown here is derived from an EMBL/GenBank/DDBJ whole genome shotgun (WGS) entry which is preliminary data.</text>
</comment>